<feature type="region of interest" description="Disordered" evidence="6">
    <location>
        <begin position="1"/>
        <end position="31"/>
    </location>
</feature>
<dbReference type="SUPFAM" id="SSF52833">
    <property type="entry name" value="Thioredoxin-like"/>
    <property type="match status" value="1"/>
</dbReference>
<sequence>MTHGGPIDSRPSRNDRREAAREKARQLRVEQKKRDRRNKVFLQSGIIVGVLAIAAVVVLIIVSAIRPPVPGPANMASDGVVIGTGLKVVPTESLAADASPIATTPDPSGSVVSIRMYIDYLCPFCGQFEKTNGDQLGEWAKSGAATVEVHPIAILTSHSAGTKYSLRAANAAACVANYSGDQFWAFHRLLFDNQPQEGGPGLTDAQIKGYVSAAGAKNVDKINSCIDDGTYKTWVANATDRTLAGPIPNSNVSKLTGTPLVIVNGKQYTGSLTSADDFKAFVLQAQGEAYSTATPSPSPSK</sequence>
<dbReference type="RefSeq" id="WP_163287465.1">
    <property type="nucleotide sequence ID" value="NZ_JAAGWY010000001.1"/>
</dbReference>
<keyword evidence="10" id="KW-1185">Reference proteome</keyword>
<dbReference type="EMBL" id="JAAGWY010000001">
    <property type="protein sequence ID" value="NEN04320.1"/>
    <property type="molecule type" value="Genomic_DNA"/>
</dbReference>
<evidence type="ECO:0000256" key="5">
    <source>
        <dbReference type="ARBA" id="ARBA00023284"/>
    </source>
</evidence>
<dbReference type="CDD" id="cd02972">
    <property type="entry name" value="DsbA_family"/>
    <property type="match status" value="1"/>
</dbReference>
<evidence type="ECO:0000259" key="8">
    <source>
        <dbReference type="Pfam" id="PF13462"/>
    </source>
</evidence>
<dbReference type="Proteomes" id="UP000474967">
    <property type="component" value="Unassembled WGS sequence"/>
</dbReference>
<keyword evidence="4" id="KW-1015">Disulfide bond</keyword>
<evidence type="ECO:0000313" key="9">
    <source>
        <dbReference type="EMBL" id="NEN04320.1"/>
    </source>
</evidence>
<accession>A0A6L9XSC8</accession>
<dbReference type="GO" id="GO:0016491">
    <property type="term" value="F:oxidoreductase activity"/>
    <property type="evidence" value="ECO:0007669"/>
    <property type="project" value="UniProtKB-KW"/>
</dbReference>
<feature type="compositionally biased region" description="Basic and acidic residues" evidence="6">
    <location>
        <begin position="10"/>
        <end position="31"/>
    </location>
</feature>
<gene>
    <name evidence="9" type="ORF">G3T36_00395</name>
</gene>
<keyword evidence="3" id="KW-0560">Oxidoreductase</keyword>
<proteinExistence type="inferred from homology"/>
<keyword evidence="7" id="KW-1133">Transmembrane helix</keyword>
<dbReference type="PANTHER" id="PTHR13887">
    <property type="entry name" value="GLUTATHIONE S-TRANSFERASE KAPPA"/>
    <property type="match status" value="1"/>
</dbReference>
<evidence type="ECO:0000256" key="6">
    <source>
        <dbReference type="SAM" id="MobiDB-lite"/>
    </source>
</evidence>
<dbReference type="InterPro" id="IPR036249">
    <property type="entry name" value="Thioredoxin-like_sf"/>
</dbReference>
<feature type="domain" description="Thioredoxin-like fold" evidence="8">
    <location>
        <begin position="112"/>
        <end position="275"/>
    </location>
</feature>
<dbReference type="Pfam" id="PF13462">
    <property type="entry name" value="Thioredoxin_4"/>
    <property type="match status" value="1"/>
</dbReference>
<evidence type="ECO:0000256" key="4">
    <source>
        <dbReference type="ARBA" id="ARBA00023157"/>
    </source>
</evidence>
<evidence type="ECO:0000256" key="3">
    <source>
        <dbReference type="ARBA" id="ARBA00023002"/>
    </source>
</evidence>
<organism evidence="9 10">
    <name type="scientific">Leifsonia tongyongensis</name>
    <dbReference type="NCBI Taxonomy" id="1268043"/>
    <lineage>
        <taxon>Bacteria</taxon>
        <taxon>Bacillati</taxon>
        <taxon>Actinomycetota</taxon>
        <taxon>Actinomycetes</taxon>
        <taxon>Micrococcales</taxon>
        <taxon>Microbacteriaceae</taxon>
        <taxon>Leifsonia</taxon>
    </lineage>
</organism>
<dbReference type="InterPro" id="IPR012336">
    <property type="entry name" value="Thioredoxin-like_fold"/>
</dbReference>
<feature type="transmembrane region" description="Helical" evidence="7">
    <location>
        <begin position="40"/>
        <end position="65"/>
    </location>
</feature>
<dbReference type="Gene3D" id="3.40.30.10">
    <property type="entry name" value="Glutaredoxin"/>
    <property type="match status" value="1"/>
</dbReference>
<protein>
    <submittedName>
        <fullName evidence="9">DsbA family protein</fullName>
    </submittedName>
</protein>
<comment type="similarity">
    <text evidence="1">Belongs to the thioredoxin family. DsbA subfamily.</text>
</comment>
<dbReference type="PANTHER" id="PTHR13887:SF14">
    <property type="entry name" value="DISULFIDE BOND FORMATION PROTEIN D"/>
    <property type="match status" value="1"/>
</dbReference>
<evidence type="ECO:0000256" key="1">
    <source>
        <dbReference type="ARBA" id="ARBA00005791"/>
    </source>
</evidence>
<keyword evidence="7" id="KW-0472">Membrane</keyword>
<evidence type="ECO:0000256" key="7">
    <source>
        <dbReference type="SAM" id="Phobius"/>
    </source>
</evidence>
<evidence type="ECO:0000256" key="2">
    <source>
        <dbReference type="ARBA" id="ARBA00022729"/>
    </source>
</evidence>
<reference evidence="9 10" key="1">
    <citation type="journal article" date="2014" name="J. Microbiol.">
        <title>Diaminobutyricibacter tongyongensis gen. nov., sp. nov. and Homoserinibacter gongjuensis gen. nov., sp. nov. belong to the family Microbacteriaceae.</title>
        <authorList>
            <person name="Kim S.J."/>
            <person name="Ahn J.H."/>
            <person name="Weon H.Y."/>
            <person name="Hamada M."/>
            <person name="Suzuki K."/>
            <person name="Kwon S.W."/>
        </authorList>
    </citation>
    <scope>NUCLEOTIDE SEQUENCE [LARGE SCALE GENOMIC DNA]</scope>
    <source>
        <strain evidence="9 10">NBRC 108724</strain>
    </source>
</reference>
<name>A0A6L9XSC8_9MICO</name>
<evidence type="ECO:0000313" key="10">
    <source>
        <dbReference type="Proteomes" id="UP000474967"/>
    </source>
</evidence>
<comment type="caution">
    <text evidence="9">The sequence shown here is derived from an EMBL/GenBank/DDBJ whole genome shotgun (WGS) entry which is preliminary data.</text>
</comment>
<dbReference type="AlphaFoldDB" id="A0A6L9XSC8"/>
<keyword evidence="2" id="KW-0732">Signal</keyword>
<keyword evidence="5" id="KW-0676">Redox-active center</keyword>
<keyword evidence="7" id="KW-0812">Transmembrane</keyword>